<protein>
    <recommendedName>
        <fullName evidence="1">DNA replication ATP-dependent helicase/nuclease</fullName>
        <ecNumber evidence="1">3.1.-.-</ecNumber>
        <ecNumber evidence="1">3.6.4.12</ecNumber>
    </recommendedName>
</protein>
<dbReference type="GO" id="GO:0005737">
    <property type="term" value="C:cytoplasm"/>
    <property type="evidence" value="ECO:0007669"/>
    <property type="project" value="TreeGrafter"/>
</dbReference>
<name>A0A1Y3BW24_EURMA</name>
<comment type="function">
    <text evidence="1">Key enzyme involved in DNA replication and DNA repair. Involved in Okazaki fragments processing by cleaving long flaps that escape FEN1: flaps that are longer than 27 nucleotides are coated by replication protein A complex (RPA), leading to recruit DNA2 which cleaves the flap until it is too short to bind RPA and becomes a substrate for FEN1. Also involved in 5'-end resection of DNA during double-strand break (DSB) repair by mediating the cleavage of 5'-ssDNA.</text>
</comment>
<dbReference type="InterPro" id="IPR045055">
    <property type="entry name" value="DNA2/NAM7-like"/>
</dbReference>
<keyword evidence="1" id="KW-0408">Iron</keyword>
<dbReference type="Pfam" id="PF13086">
    <property type="entry name" value="AAA_11"/>
    <property type="match status" value="1"/>
</dbReference>
<dbReference type="GO" id="GO:0005524">
    <property type="term" value="F:ATP binding"/>
    <property type="evidence" value="ECO:0007669"/>
    <property type="project" value="UniProtKB-UniRule"/>
</dbReference>
<dbReference type="GO" id="GO:0017116">
    <property type="term" value="F:single-stranded DNA helicase activity"/>
    <property type="evidence" value="ECO:0007669"/>
    <property type="project" value="UniProtKB-UniRule"/>
</dbReference>
<organism evidence="4 5">
    <name type="scientific">Euroglyphus maynei</name>
    <name type="common">Mayne's house dust mite</name>
    <dbReference type="NCBI Taxonomy" id="6958"/>
    <lineage>
        <taxon>Eukaryota</taxon>
        <taxon>Metazoa</taxon>
        <taxon>Ecdysozoa</taxon>
        <taxon>Arthropoda</taxon>
        <taxon>Chelicerata</taxon>
        <taxon>Arachnida</taxon>
        <taxon>Acari</taxon>
        <taxon>Acariformes</taxon>
        <taxon>Sarcoptiformes</taxon>
        <taxon>Astigmata</taxon>
        <taxon>Psoroptidia</taxon>
        <taxon>Analgoidea</taxon>
        <taxon>Pyroglyphidae</taxon>
        <taxon>Pyroglyphinae</taxon>
        <taxon>Euroglyphus</taxon>
    </lineage>
</organism>
<dbReference type="AlphaFoldDB" id="A0A1Y3BW24"/>
<keyword evidence="1" id="KW-0004">4Fe-4S</keyword>
<keyword evidence="5" id="KW-1185">Reference proteome</keyword>
<keyword evidence="1" id="KW-0227">DNA damage</keyword>
<keyword evidence="1" id="KW-0511">Multifunctional enzyme</keyword>
<dbReference type="GO" id="GO:0005634">
    <property type="term" value="C:nucleus"/>
    <property type="evidence" value="ECO:0007669"/>
    <property type="project" value="UniProtKB-SubCell"/>
</dbReference>
<dbReference type="GO" id="GO:0003677">
    <property type="term" value="F:DNA binding"/>
    <property type="evidence" value="ECO:0007669"/>
    <property type="project" value="UniProtKB-UniRule"/>
</dbReference>
<dbReference type="InterPro" id="IPR027417">
    <property type="entry name" value="P-loop_NTPase"/>
</dbReference>
<evidence type="ECO:0000259" key="2">
    <source>
        <dbReference type="Pfam" id="PF13086"/>
    </source>
</evidence>
<keyword evidence="1" id="KW-0067">ATP-binding</keyword>
<keyword evidence="1" id="KW-0158">Chromosome</keyword>
<dbReference type="SUPFAM" id="SSF52540">
    <property type="entry name" value="P-loop containing nucleoside triphosphate hydrolases"/>
    <property type="match status" value="1"/>
</dbReference>
<dbReference type="GO" id="GO:0017108">
    <property type="term" value="F:5'-flap endonuclease activity"/>
    <property type="evidence" value="ECO:0007669"/>
    <property type="project" value="UniProtKB-UniRule"/>
</dbReference>
<proteinExistence type="inferred from homology"/>
<accession>A0A1Y3BW24</accession>
<dbReference type="CDD" id="cd18808">
    <property type="entry name" value="SF1_C_Upf1"/>
    <property type="match status" value="1"/>
</dbReference>
<dbReference type="GO" id="GO:0033567">
    <property type="term" value="P:DNA replication, Okazaki fragment processing"/>
    <property type="evidence" value="ECO:0007669"/>
    <property type="project" value="UniProtKB-UniRule"/>
</dbReference>
<dbReference type="InterPro" id="IPR041677">
    <property type="entry name" value="DNA2/NAM7_AAA_11"/>
</dbReference>
<keyword evidence="1" id="KW-0238">DNA-binding</keyword>
<dbReference type="GO" id="GO:0006281">
    <property type="term" value="P:DNA repair"/>
    <property type="evidence" value="ECO:0007669"/>
    <property type="project" value="UniProtKB-KW"/>
</dbReference>
<dbReference type="Gene3D" id="3.40.50.300">
    <property type="entry name" value="P-loop containing nucleotide triphosphate hydrolases"/>
    <property type="match status" value="2"/>
</dbReference>
<dbReference type="GO" id="GO:0005694">
    <property type="term" value="C:chromosome"/>
    <property type="evidence" value="ECO:0007669"/>
    <property type="project" value="UniProtKB-SubCell"/>
</dbReference>
<dbReference type="Pfam" id="PF13087">
    <property type="entry name" value="AAA_12"/>
    <property type="match status" value="1"/>
</dbReference>
<comment type="subcellular location">
    <subcellularLocation>
        <location evidence="1">Nucleus</location>
    </subcellularLocation>
    <subcellularLocation>
        <location evidence="1">Chromosome</location>
    </subcellularLocation>
</comment>
<dbReference type="PANTHER" id="PTHR10887">
    <property type="entry name" value="DNA2/NAM7 HELICASE FAMILY"/>
    <property type="match status" value="1"/>
</dbReference>
<dbReference type="GO" id="GO:0071932">
    <property type="term" value="P:replication fork reversal"/>
    <property type="evidence" value="ECO:0007669"/>
    <property type="project" value="TreeGrafter"/>
</dbReference>
<keyword evidence="1" id="KW-0547">Nucleotide-binding</keyword>
<dbReference type="GO" id="GO:0051539">
    <property type="term" value="F:4 iron, 4 sulfur cluster binding"/>
    <property type="evidence" value="ECO:0007669"/>
    <property type="project" value="UniProtKB-UniRule"/>
</dbReference>
<dbReference type="EC" id="3.6.4.12" evidence="1"/>
<dbReference type="PANTHER" id="PTHR10887:SF433">
    <property type="entry name" value="DNA REPLICATION ATP-DEPENDENT HELICASE_NUCLEASE DNA2"/>
    <property type="match status" value="1"/>
</dbReference>
<keyword evidence="1" id="KW-0234">DNA repair</keyword>
<comment type="caution">
    <text evidence="4">The sequence shown here is derived from an EMBL/GenBank/DDBJ whole genome shotgun (WGS) entry which is preliminary data.</text>
</comment>
<keyword evidence="1" id="KW-0539">Nucleus</keyword>
<evidence type="ECO:0000313" key="5">
    <source>
        <dbReference type="Proteomes" id="UP000194236"/>
    </source>
</evidence>
<evidence type="ECO:0000259" key="3">
    <source>
        <dbReference type="Pfam" id="PF13087"/>
    </source>
</evidence>
<dbReference type="Proteomes" id="UP000194236">
    <property type="component" value="Unassembled WGS sequence"/>
</dbReference>
<reference evidence="4 5" key="1">
    <citation type="submission" date="2017-03" db="EMBL/GenBank/DDBJ databases">
        <title>Genome Survey of Euroglyphus maynei.</title>
        <authorList>
            <person name="Arlian L.G."/>
            <person name="Morgan M.S."/>
            <person name="Rider S.D."/>
        </authorList>
    </citation>
    <scope>NUCLEOTIDE SEQUENCE [LARGE SCALE GENOMIC DNA]</scope>
    <source>
        <strain evidence="4">Arlian Lab</strain>
        <tissue evidence="4">Whole body</tissue>
    </source>
</reference>
<dbReference type="EMBL" id="MUJZ01001226">
    <property type="protein sequence ID" value="OTF84003.1"/>
    <property type="molecule type" value="Genomic_DNA"/>
</dbReference>
<keyword evidence="1" id="KW-0479">Metal-binding</keyword>
<dbReference type="OrthoDB" id="306218at2759"/>
<comment type="similarity">
    <text evidence="1">Belongs to the DNA2/NAM7 helicase family.</text>
</comment>
<dbReference type="EC" id="3.1.-.-" evidence="1"/>
<keyword evidence="1" id="KW-0378">Hydrolase</keyword>
<evidence type="ECO:0000256" key="1">
    <source>
        <dbReference type="RuleBase" id="RU367041"/>
    </source>
</evidence>
<keyword evidence="1" id="KW-0411">Iron-sulfur</keyword>
<keyword evidence="1" id="KW-0235">DNA replication</keyword>
<comment type="catalytic activity">
    <reaction evidence="1">
        <text>ATP + H2O = ADP + phosphate + H(+)</text>
        <dbReference type="Rhea" id="RHEA:13065"/>
        <dbReference type="ChEBI" id="CHEBI:15377"/>
        <dbReference type="ChEBI" id="CHEBI:15378"/>
        <dbReference type="ChEBI" id="CHEBI:30616"/>
        <dbReference type="ChEBI" id="CHEBI:43474"/>
        <dbReference type="ChEBI" id="CHEBI:456216"/>
        <dbReference type="EC" id="3.6.4.12"/>
    </reaction>
</comment>
<keyword evidence="1" id="KW-0540">Nuclease</keyword>
<sequence>DRTKQWLETENLTALNHFYSTIPVVAATCLGVFNHPLFQKRTFDFCIIDEASQVFLCTSLGPLFNCHNFVLVGDQKQLPPVVQSTYARYNGLDESLFSRLLNTSGKQDIGHYDDDFNDDNENMNKDYENKFCQSIRIFPLFIQYRMNSVIMQVANQLTYGNKLKCANKQVESISLSDYLVLKSKTGILEEYRSTYLSKVISPDLNDSVIFIDTNSIESAFEIYDEDNSGGNNFSQKQQQSLSLMYDDGENGTNSNTTNDNSKCSFVINPFEAKLISHIVRILLLIYGQKSNDNDDDDDGKNATTFNVDNIGIISPFRRQVNKIRELFGQQFLEQNHLEINTVDQYQGRDKDVIIYSCVKSCETPGETMNPIETSTPIIDSELLKDERRLNVAVTRAKRKLIIIGNCHTLKRYLPFRNLFNVLRVEQFVSLKNFDFNDIV</sequence>
<feature type="domain" description="DNA2/NAM7 helicase helicase" evidence="2">
    <location>
        <begin position="13"/>
        <end position="84"/>
    </location>
</feature>
<dbReference type="GO" id="GO:0046872">
    <property type="term" value="F:metal ion binding"/>
    <property type="evidence" value="ECO:0007669"/>
    <property type="project" value="UniProtKB-UniRule"/>
</dbReference>
<dbReference type="InterPro" id="IPR047187">
    <property type="entry name" value="SF1_C_Upf1"/>
</dbReference>
<keyword evidence="1" id="KW-0347">Helicase</keyword>
<feature type="non-terminal residue" evidence="4">
    <location>
        <position position="1"/>
    </location>
</feature>
<evidence type="ECO:0000313" key="4">
    <source>
        <dbReference type="EMBL" id="OTF84003.1"/>
    </source>
</evidence>
<dbReference type="InterPro" id="IPR041679">
    <property type="entry name" value="DNA2/NAM7-like_C"/>
</dbReference>
<feature type="domain" description="DNA2/NAM7 helicase-like C-terminal" evidence="3">
    <location>
        <begin position="136"/>
        <end position="406"/>
    </location>
</feature>
<gene>
    <name evidence="4" type="ORF">BLA29_004606</name>
</gene>